<accession>A0A317L0D5</accession>
<dbReference type="OrthoDB" id="3199595at2"/>
<evidence type="ECO:0000259" key="3">
    <source>
        <dbReference type="Pfam" id="PF07261"/>
    </source>
</evidence>
<keyword evidence="5" id="KW-1185">Reference proteome</keyword>
<protein>
    <submittedName>
        <fullName evidence="4">DnaD domain protein</fullName>
    </submittedName>
</protein>
<feature type="domain" description="DnaB/C C-terminal" evidence="3">
    <location>
        <begin position="231"/>
        <end position="295"/>
    </location>
</feature>
<organism evidence="4 5">
    <name type="scientific">Gracilibacillus dipsosauri</name>
    <dbReference type="NCBI Taxonomy" id="178340"/>
    <lineage>
        <taxon>Bacteria</taxon>
        <taxon>Bacillati</taxon>
        <taxon>Bacillota</taxon>
        <taxon>Bacilli</taxon>
        <taxon>Bacillales</taxon>
        <taxon>Bacillaceae</taxon>
        <taxon>Gracilibacillus</taxon>
    </lineage>
</organism>
<dbReference type="InterPro" id="IPR053162">
    <property type="entry name" value="DnaD"/>
</dbReference>
<dbReference type="Gene3D" id="1.10.10.630">
    <property type="entry name" value="DnaD domain-like"/>
    <property type="match status" value="1"/>
</dbReference>
<dbReference type="InterPro" id="IPR034829">
    <property type="entry name" value="DnaD-like_sf"/>
</dbReference>
<evidence type="ECO:0000256" key="2">
    <source>
        <dbReference type="SAM" id="MobiDB-lite"/>
    </source>
</evidence>
<evidence type="ECO:0000313" key="5">
    <source>
        <dbReference type="Proteomes" id="UP000245624"/>
    </source>
</evidence>
<feature type="region of interest" description="Disordered" evidence="2">
    <location>
        <begin position="297"/>
        <end position="342"/>
    </location>
</feature>
<dbReference type="PANTHER" id="PTHR37293:SF5">
    <property type="entry name" value="DNA REPLICATION PROTEIN"/>
    <property type="match status" value="1"/>
</dbReference>
<feature type="compositionally biased region" description="Low complexity" evidence="2">
    <location>
        <begin position="172"/>
        <end position="185"/>
    </location>
</feature>
<dbReference type="InterPro" id="IPR006343">
    <property type="entry name" value="DnaB/C_C"/>
</dbReference>
<dbReference type="Proteomes" id="UP000245624">
    <property type="component" value="Unassembled WGS sequence"/>
</dbReference>
<proteinExistence type="inferred from homology"/>
<dbReference type="SUPFAM" id="SSF158499">
    <property type="entry name" value="DnaD domain-like"/>
    <property type="match status" value="1"/>
</dbReference>
<evidence type="ECO:0000256" key="1">
    <source>
        <dbReference type="ARBA" id="ARBA00093462"/>
    </source>
</evidence>
<dbReference type="RefSeq" id="WP_109984013.1">
    <property type="nucleotide sequence ID" value="NZ_QGTD01000008.1"/>
</dbReference>
<sequence length="357" mass="41625">MAKFRMIHTEFWNDPRVVEEFTPEDKLFYLYLLTNSKTTQIGIYQITKKQMAFDMGYSIETVNALVDRFVNHHNIIVYNPDTREVAIKNWGKYNFNRGGKPVIDCVTSELKEVKDKNLIQLVAERIDKEEIRAIYDSYNDTSDDTEHDTSSETTNDTDNESQGNKKQESHDSNSSYDTSDDSSTTRGQEKEEEEEKEEEKEEQQQKELYGGGLRDEGFGEVVHFYKNNLQIGVSETSFNMELIQQFYEEWGSELLLAAMKLAAQKEAKGTAYVEAVLKRWKEYGVKSVEDARSYQRQLKKKSPYYPNNPKQDIKPDWYEKHKQETQANKQELSDEEKEKAAAEADKMLQEYLSEQTS</sequence>
<feature type="region of interest" description="Disordered" evidence="2">
    <location>
        <begin position="137"/>
        <end position="213"/>
    </location>
</feature>
<dbReference type="NCBIfam" id="TIGR01446">
    <property type="entry name" value="DnaD_dom"/>
    <property type="match status" value="1"/>
</dbReference>
<feature type="compositionally biased region" description="Basic and acidic residues" evidence="2">
    <location>
        <begin position="311"/>
        <end position="324"/>
    </location>
</feature>
<reference evidence="4 5" key="1">
    <citation type="submission" date="2018-05" db="EMBL/GenBank/DDBJ databases">
        <title>Genomic analysis of Gracilibacillus dipsosauri DD1 reveals novel features of a salt-tolerant amylase.</title>
        <authorList>
            <person name="Deutch C.E."/>
            <person name="Yang S."/>
        </authorList>
    </citation>
    <scope>NUCLEOTIDE SEQUENCE [LARGE SCALE GENOMIC DNA]</scope>
    <source>
        <strain evidence="4 5">DD1</strain>
    </source>
</reference>
<feature type="compositionally biased region" description="Acidic residues" evidence="2">
    <location>
        <begin position="190"/>
        <end position="201"/>
    </location>
</feature>
<evidence type="ECO:0000313" key="4">
    <source>
        <dbReference type="EMBL" id="PWU68298.1"/>
    </source>
</evidence>
<comment type="caution">
    <text evidence="4">The sequence shown here is derived from an EMBL/GenBank/DDBJ whole genome shotgun (WGS) entry which is preliminary data.</text>
</comment>
<dbReference type="AlphaFoldDB" id="A0A317L0D5"/>
<name>A0A317L0D5_9BACI</name>
<dbReference type="PANTHER" id="PTHR37293">
    <property type="entry name" value="PHAGE REPLICATION PROTEIN-RELATED"/>
    <property type="match status" value="1"/>
</dbReference>
<gene>
    <name evidence="4" type="ORF">DLJ74_07540</name>
</gene>
<comment type="similarity">
    <text evidence="1">Belongs to the DnaB/DnaD family.</text>
</comment>
<dbReference type="EMBL" id="QGTD01000008">
    <property type="protein sequence ID" value="PWU68298.1"/>
    <property type="molecule type" value="Genomic_DNA"/>
</dbReference>
<dbReference type="Pfam" id="PF07261">
    <property type="entry name" value="DnaB_2"/>
    <property type="match status" value="1"/>
</dbReference>